<proteinExistence type="predicted"/>
<evidence type="ECO:0000313" key="3">
    <source>
        <dbReference type="Proteomes" id="UP000315289"/>
    </source>
</evidence>
<dbReference type="Proteomes" id="UP000315289">
    <property type="component" value="Unassembled WGS sequence"/>
</dbReference>
<keyword evidence="3" id="KW-1185">Reference proteome</keyword>
<sequence>MLIYQDRVYKYVELGNNNVIINSEEEFFRKSYALELQKKKQQINDYQRGFNELEEERRQVNQQAIRTPGRRGEVIKKEEIEKEFTRRYKEQSIN</sequence>
<dbReference type="AlphaFoldDB" id="A0A557SS64"/>
<gene>
    <name evidence="2" type="ORF">NARC_150041</name>
</gene>
<reference evidence="2 3" key="1">
    <citation type="journal article" date="2019" name="Front. Microbiol.">
        <title>Ammonia Oxidation by the Arctic Terrestrial Thaumarchaeote Candidatus Nitrosocosmicus arcticus Is Stimulated by Increasing Temperatures.</title>
        <authorList>
            <person name="Alves R.J.E."/>
            <person name="Kerou M."/>
            <person name="Zappe A."/>
            <person name="Bittner R."/>
            <person name="Abby S.S."/>
            <person name="Schmidt H.A."/>
            <person name="Pfeifer K."/>
            <person name="Schleper C."/>
        </authorList>
    </citation>
    <scope>NUCLEOTIDE SEQUENCE [LARGE SCALE GENOMIC DNA]</scope>
    <source>
        <strain evidence="2 3">Kfb</strain>
    </source>
</reference>
<protein>
    <submittedName>
        <fullName evidence="2">Uncharacterized protein</fullName>
    </submittedName>
</protein>
<dbReference type="EMBL" id="VOAH01000015">
    <property type="protein sequence ID" value="TVP39447.1"/>
    <property type="molecule type" value="Genomic_DNA"/>
</dbReference>
<feature type="coiled-coil region" evidence="1">
    <location>
        <begin position="36"/>
        <end position="63"/>
    </location>
</feature>
<comment type="caution">
    <text evidence="2">The sequence shown here is derived from an EMBL/GenBank/DDBJ whole genome shotgun (WGS) entry which is preliminary data.</text>
</comment>
<keyword evidence="1" id="KW-0175">Coiled coil</keyword>
<name>A0A557SS64_9ARCH</name>
<accession>A0A557SS64</accession>
<evidence type="ECO:0000313" key="2">
    <source>
        <dbReference type="EMBL" id="TVP39447.1"/>
    </source>
</evidence>
<organism evidence="2 3">
    <name type="scientific">Candidatus Nitrosocosmicus arcticus</name>
    <dbReference type="NCBI Taxonomy" id="2035267"/>
    <lineage>
        <taxon>Archaea</taxon>
        <taxon>Nitrososphaerota</taxon>
        <taxon>Nitrososphaeria</taxon>
        <taxon>Nitrososphaerales</taxon>
        <taxon>Nitrososphaeraceae</taxon>
        <taxon>Candidatus Nitrosocosmicus</taxon>
    </lineage>
</organism>
<evidence type="ECO:0000256" key="1">
    <source>
        <dbReference type="SAM" id="Coils"/>
    </source>
</evidence>